<dbReference type="Proteomes" id="UP001231370">
    <property type="component" value="Unassembled WGS sequence"/>
</dbReference>
<feature type="domain" description="Ice-binding protein C-terminal" evidence="2">
    <location>
        <begin position="211"/>
        <end position="235"/>
    </location>
</feature>
<feature type="signal peptide" evidence="1">
    <location>
        <begin position="1"/>
        <end position="28"/>
    </location>
</feature>
<evidence type="ECO:0000259" key="2">
    <source>
        <dbReference type="Pfam" id="PF07589"/>
    </source>
</evidence>
<evidence type="ECO:0000313" key="3">
    <source>
        <dbReference type="EMBL" id="MDJ1179028.1"/>
    </source>
</evidence>
<comment type="caution">
    <text evidence="3">The sequence shown here is derived from an EMBL/GenBank/DDBJ whole genome shotgun (WGS) entry which is preliminary data.</text>
</comment>
<organism evidence="3 4">
    <name type="scientific">Roseofilum halophilum BLCC-M91</name>
    <dbReference type="NCBI Taxonomy" id="3022259"/>
    <lineage>
        <taxon>Bacteria</taxon>
        <taxon>Bacillati</taxon>
        <taxon>Cyanobacteriota</taxon>
        <taxon>Cyanophyceae</taxon>
        <taxon>Desertifilales</taxon>
        <taxon>Desertifilaceae</taxon>
        <taxon>Roseofilum</taxon>
        <taxon>Roseofilum halophilum</taxon>
    </lineage>
</organism>
<dbReference type="EMBL" id="JAQPOK010000073">
    <property type="protein sequence ID" value="MDJ1179028.1"/>
    <property type="molecule type" value="Genomic_DNA"/>
</dbReference>
<dbReference type="NCBIfam" id="TIGR02595">
    <property type="entry name" value="PEP_CTERM"/>
    <property type="match status" value="1"/>
</dbReference>
<name>A0ABT7BIK9_9CYAN</name>
<feature type="chain" id="PRO_5047373773" evidence="1">
    <location>
        <begin position="29"/>
        <end position="237"/>
    </location>
</feature>
<reference evidence="3 4" key="1">
    <citation type="submission" date="2023-01" db="EMBL/GenBank/DDBJ databases">
        <title>Novel diversity within Roseofilum (Cyanobacteria; Desertifilaceae) from marine benthic mats with descriptions of four novel species.</title>
        <authorList>
            <person name="Wang Y."/>
            <person name="Berthold D.E."/>
            <person name="Hu J."/>
            <person name="Lefler F.W."/>
            <person name="Laughinghouse H.D. IV."/>
        </authorList>
    </citation>
    <scope>NUCLEOTIDE SEQUENCE [LARGE SCALE GENOMIC DNA]</scope>
    <source>
        <strain evidence="3 4">BLCC-M91</strain>
    </source>
</reference>
<dbReference type="RefSeq" id="WP_283762339.1">
    <property type="nucleotide sequence ID" value="NZ_JAQPOK010000073.1"/>
</dbReference>
<evidence type="ECO:0000256" key="1">
    <source>
        <dbReference type="SAM" id="SignalP"/>
    </source>
</evidence>
<dbReference type="Pfam" id="PF07589">
    <property type="entry name" value="PEP-CTERM"/>
    <property type="match status" value="1"/>
</dbReference>
<evidence type="ECO:0000313" key="4">
    <source>
        <dbReference type="Proteomes" id="UP001231370"/>
    </source>
</evidence>
<sequence length="237" mass="24949">MVNHFSQFTISATTATLAVTLLGSSAFAGTLVPQEEGELDVGFGCLETCIALPDLISSIESLTDSTTGAKSRLFVDDVTGSANTYTDGTDTVSFASVDAGTNSSGFWYRPVDTDEENGQLEVGTFKFTFTKMLSELIVGFFDTERSGETGVVSINDVAVDDYLAKGPNSNVQSKSFYDVSSITLKLGYDDWTLINGKENTGDGVNFRLATAVPEPASVLGLGAVAVLGALGLRKRSA</sequence>
<dbReference type="InterPro" id="IPR013424">
    <property type="entry name" value="Ice-binding_C"/>
</dbReference>
<keyword evidence="1" id="KW-0732">Signal</keyword>
<keyword evidence="4" id="KW-1185">Reference proteome</keyword>
<accession>A0ABT7BIK9</accession>
<protein>
    <submittedName>
        <fullName evidence="3">LEVG family PEP-CTERM protein</fullName>
    </submittedName>
</protein>
<dbReference type="NCBIfam" id="NF038121">
    <property type="entry name" value="PEP_CTERM_LEVG"/>
    <property type="match status" value="1"/>
</dbReference>
<gene>
    <name evidence="3" type="ORF">PJF56_09140</name>
</gene>
<proteinExistence type="predicted"/>